<dbReference type="PANTHER" id="PTHR28122">
    <property type="entry name" value="E3 UBIQUITIN-PROTEIN LIGASE SUBSTRATE RECEPTOR MMS22"/>
    <property type="match status" value="1"/>
</dbReference>
<dbReference type="GO" id="GO:0000724">
    <property type="term" value="P:double-strand break repair via homologous recombination"/>
    <property type="evidence" value="ECO:0007669"/>
    <property type="project" value="TreeGrafter"/>
</dbReference>
<evidence type="ECO:0000313" key="2">
    <source>
        <dbReference type="EMBL" id="SCU82365.1"/>
    </source>
</evidence>
<dbReference type="Proteomes" id="UP000190274">
    <property type="component" value="Chromosome C"/>
</dbReference>
<dbReference type="EMBL" id="LT598459">
    <property type="protein sequence ID" value="SCU82365.1"/>
    <property type="molecule type" value="Genomic_DNA"/>
</dbReference>
<accession>A0A1G4IYY2</accession>
<feature type="compositionally biased region" description="Polar residues" evidence="1">
    <location>
        <begin position="383"/>
        <end position="395"/>
    </location>
</feature>
<dbReference type="GO" id="GO:0031297">
    <property type="term" value="P:replication fork processing"/>
    <property type="evidence" value="ECO:0007669"/>
    <property type="project" value="InterPro"/>
</dbReference>
<organism evidence="2 3">
    <name type="scientific">Lachancea dasiensis</name>
    <dbReference type="NCBI Taxonomy" id="1072105"/>
    <lineage>
        <taxon>Eukaryota</taxon>
        <taxon>Fungi</taxon>
        <taxon>Dikarya</taxon>
        <taxon>Ascomycota</taxon>
        <taxon>Saccharomycotina</taxon>
        <taxon>Saccharomycetes</taxon>
        <taxon>Saccharomycetales</taxon>
        <taxon>Saccharomycetaceae</taxon>
        <taxon>Lachancea</taxon>
    </lineage>
</organism>
<dbReference type="Pfam" id="PF09462">
    <property type="entry name" value="Mus7"/>
    <property type="match status" value="2"/>
</dbReference>
<feature type="region of interest" description="Disordered" evidence="1">
    <location>
        <begin position="373"/>
        <end position="418"/>
    </location>
</feature>
<protein>
    <submittedName>
        <fullName evidence="2">LADA_0C04742g1_1</fullName>
    </submittedName>
</protein>
<dbReference type="GO" id="GO:0035361">
    <property type="term" value="C:Cul8-RING ubiquitin ligase complex"/>
    <property type="evidence" value="ECO:0007669"/>
    <property type="project" value="TreeGrafter"/>
</dbReference>
<feature type="region of interest" description="Disordered" evidence="1">
    <location>
        <begin position="147"/>
        <end position="179"/>
    </location>
</feature>
<proteinExistence type="predicted"/>
<gene>
    <name evidence="2" type="ORF">LADA_0C04742G</name>
</gene>
<dbReference type="GO" id="GO:0005634">
    <property type="term" value="C:nucleus"/>
    <property type="evidence" value="ECO:0007669"/>
    <property type="project" value="InterPro"/>
</dbReference>
<feature type="compositionally biased region" description="Low complexity" evidence="1">
    <location>
        <begin position="151"/>
        <end position="166"/>
    </location>
</feature>
<name>A0A1G4IYY2_9SACH</name>
<sequence>MDEAARLTHILDSEFEEDEEVVWIPEHLRLCAFVREAEQLRRDSLSLAEEREEEQWEHNLVRERREIVTQRFRSFRKRTAIQRNPYKLDRLRHKQLLKGFGLVLREDIEGPLAEEEEKSQTEVEQVMDLHSKDKEWLESVSWEQPELNDLSESQSEGGAPSSSGSEVTHTQDGTCSPEKKIIHYRGKHFNLRSGFRGILPKVAWKAALKGGSSANSSYMRRDRQTGKGVAKRKILKVHYVSGEKSHDSGVDPDILGGHGGHEEKFRAHETDDSLDIQAIKNYFEAKYEKAYAFDGLSDGEETNLPSSSPELSDHNETLKSTEAVDNHNDCVDGFDSDLQILSEADLPRTDSKSTGEIIDPMLNKRRSSFQHPLRAHQGGFDRAQSSKGGTTQSRKSMGRESTRNRSRTHIPTPKKSVRHHRAVPLENQKALQIKAKKAAHCNSNGTKSAREGSVYRKTPSGDVLSNFVTPFFRAAGPVAFETAVEGEGNRFSIVKKPDQHRERSEIERPSEREEYNSSSFEILASAITGIKCNSPDTTEIALSGKSFKLSKFDSNVSQHLQDIFSHLIEKGASDFEVLSMNDAIVRMLSDLDNPGLWIIVDDFHKAFRSKVNILRNRAKPVHFYQIAACQIMLLQVTRYSRTSKIMAQEISGKIVGHTVSFFKLLSKCNGIDIIDKLLINSYEFLSQVAGHIVSPQEFWDKIPTVSFPPKIALLIIRYFPTEKMSWSIAELDNSFNGVTEWLNFVHYCTTRWSWQVDYSLIQKLYDLFKVKKFQNFDEENDADTDRPIYGTLDWKPPFKSVFNAFLDLLKSCPMSVVQLERVTPLGQMVSLNNPVLLVNRINLLSVLATKASTNFESKFEDLCNPYVKREVEKVFAPHKMYEIILTGFCSLLLTNARKGFITKARIVYQIFQQMANGRGLIEDGAMSQFFKRVYALEGEIGKSLPFLLKGLYTAMTLLIKQKKKHELIPMLGFYEKHLHILDTGWVMSHLYQIVGNLANEEDYLYHFHFAVTKFLVSEKAMTWWSVVNYNNFSSTKDQSIPFYTKIIDNCDASSFLQIRHIFLRTAVDYLSQRRDVQFIKFLRALSRRDHTFKIFPTLPFTATHFEIITRTLRALKKVHDDSLITAFIAKLRARQLTAPHAPLIMDVTKFLNTEFVDSMKNNADFLHLKSQFSISEAETQKSLFREILFRLKDETERASYIEEELLNTSSQGQPVQPFIDKLASTFGTGLYSNDYVFFALLTEANVVAGNQWWALLALIQLINRRLATTFCQVSSSEFYGLYRLHLILSQIFSRQNTASISSEAEANFYKELCVFFGQNLKISSGFLEHAKLIAMCEEFLDKSSSNVMVLENQSAWKISNPFLSQVRKQIEKHNLRAFIPMESITSPLAPEVEDYLSKLSAVVRLNRNSTTKSNIR</sequence>
<evidence type="ECO:0000256" key="1">
    <source>
        <dbReference type="SAM" id="MobiDB-lite"/>
    </source>
</evidence>
<dbReference type="PANTHER" id="PTHR28122:SF1">
    <property type="entry name" value="E3 UBIQUITIN-PROTEIN LIGASE SUBSTRATE RECEPTOR MMS22"/>
    <property type="match status" value="1"/>
</dbReference>
<dbReference type="OrthoDB" id="4068315at2759"/>
<evidence type="ECO:0000313" key="3">
    <source>
        <dbReference type="Proteomes" id="UP000190274"/>
    </source>
</evidence>
<reference evidence="3" key="1">
    <citation type="submission" date="2016-03" db="EMBL/GenBank/DDBJ databases">
        <authorList>
            <person name="Devillers H."/>
        </authorList>
    </citation>
    <scope>NUCLEOTIDE SEQUENCE [LARGE SCALE GENOMIC DNA]</scope>
</reference>
<keyword evidence="3" id="KW-1185">Reference proteome</keyword>
<dbReference type="InterPro" id="IPR019021">
    <property type="entry name" value="Mms22"/>
</dbReference>
<feature type="region of interest" description="Disordered" evidence="1">
    <location>
        <begin position="437"/>
        <end position="456"/>
    </location>
</feature>
<dbReference type="STRING" id="1266660.A0A1G4IYY2"/>
<feature type="region of interest" description="Disordered" evidence="1">
    <location>
        <begin position="495"/>
        <end position="514"/>
    </location>
</feature>